<evidence type="ECO:0000313" key="1">
    <source>
        <dbReference type="EMBL" id="GME43708.1"/>
    </source>
</evidence>
<proteinExistence type="predicted"/>
<accession>A0ACB5SJC8</accession>
<comment type="caution">
    <text evidence="1">The sequence shown here is derived from an EMBL/GenBank/DDBJ whole genome shotgun (WGS) entry which is preliminary data.</text>
</comment>
<keyword evidence="2" id="KW-1185">Reference proteome</keyword>
<protein>
    <submittedName>
        <fullName evidence="1">Uncharacterized protein LTHEOB_8570</fullName>
    </submittedName>
</protein>
<name>A0ACB5SJC8_9PEZI</name>
<dbReference type="Proteomes" id="UP001165186">
    <property type="component" value="Unassembled WGS sequence"/>
</dbReference>
<organism evidence="1 2">
    <name type="scientific">Neofusicoccum parvum</name>
    <dbReference type="NCBI Taxonomy" id="310453"/>
    <lineage>
        <taxon>Eukaryota</taxon>
        <taxon>Fungi</taxon>
        <taxon>Dikarya</taxon>
        <taxon>Ascomycota</taxon>
        <taxon>Pezizomycotina</taxon>
        <taxon>Dothideomycetes</taxon>
        <taxon>Dothideomycetes incertae sedis</taxon>
        <taxon>Botryosphaeriales</taxon>
        <taxon>Botryosphaeriaceae</taxon>
        <taxon>Neofusicoccum</taxon>
    </lineage>
</organism>
<gene>
    <name evidence="1" type="primary">g11874</name>
    <name evidence="1" type="ORF">NpPPO83_00011874</name>
</gene>
<evidence type="ECO:0000313" key="2">
    <source>
        <dbReference type="Proteomes" id="UP001165186"/>
    </source>
</evidence>
<sequence length="121" mass="12308">MAQDFTKLGKLTNSADSTWDIIVIGSGSNGLVAACYLAAAGKKVLVLERQAWAGGGVASLEMASSGCESERHATIHQMILANPLITRDELGLRSKHGPAAIAALSPADAAAFAAFMPAAAA</sequence>
<reference evidence="1" key="1">
    <citation type="submission" date="2024-09" db="EMBL/GenBank/DDBJ databases">
        <title>Draft Genome Sequences of Neofusicoccum parvum.</title>
        <authorList>
            <person name="Ashida A."/>
            <person name="Camagna M."/>
            <person name="Tanaka A."/>
            <person name="Takemoto D."/>
        </authorList>
    </citation>
    <scope>NUCLEOTIDE SEQUENCE</scope>
    <source>
        <strain evidence="1">PPO83</strain>
    </source>
</reference>
<dbReference type="EMBL" id="BSXG01000110">
    <property type="protein sequence ID" value="GME43708.1"/>
    <property type="molecule type" value="Genomic_DNA"/>
</dbReference>